<organism evidence="1">
    <name type="scientific">Synechococcus elongatus (strain ATCC 33912 / PCC 7942 / FACHB-805)</name>
    <name type="common">Anacystis nidulans R2</name>
    <dbReference type="NCBI Taxonomy" id="1140"/>
    <lineage>
        <taxon>Bacteria</taxon>
        <taxon>Bacillati</taxon>
        <taxon>Cyanobacteriota</taxon>
        <taxon>Cyanophyceae</taxon>
        <taxon>Synechococcales</taxon>
        <taxon>Synechococcaceae</taxon>
        <taxon>Synechococcus</taxon>
    </lineage>
</organism>
<name>Q54976_SYNE7</name>
<proteinExistence type="predicted"/>
<evidence type="ECO:0000313" key="1">
    <source>
        <dbReference type="EMBL" id="AAB05793.1"/>
    </source>
</evidence>
<dbReference type="EMBL" id="U62615">
    <property type="protein sequence ID" value="AAB05793.1"/>
    <property type="molecule type" value="Genomic_DNA"/>
</dbReference>
<protein>
    <submittedName>
        <fullName evidence="1">ORF 2</fullName>
    </submittedName>
</protein>
<sequence>MSRRSEGGRVGKAGDCDRLVLQNRDGIQHQICVSGIGNVPDATPQKHLVRMGVMEWTRAYFPIAQRAPTTAASWRDRRSSHRT</sequence>
<accession>Q54976</accession>
<reference evidence="1" key="1">
    <citation type="journal article" date="1992" name="Plant Physiol.">
        <title>Phenotypic Complementation of High CO(2)-Requiring Mutants of the Cyanobacterium Synechococcus sp. Strain PCC 7942 by Inosine 5'-Monophosphate.</title>
        <authorList>
            <person name="Schwarz R."/>
            <person name="Lieman-Hurwitz J."/>
            <person name="Hassidim M."/>
            <person name="Kaplan A."/>
        </authorList>
    </citation>
    <scope>NUCLEOTIDE SEQUENCE</scope>
    <source>
        <strain evidence="1">PCC 7942</strain>
    </source>
</reference>
<dbReference type="AlphaFoldDB" id="Q54976"/>
<reference evidence="1" key="2">
    <citation type="submission" date="1996-06" db="EMBL/GenBank/DDBJ databases">
        <authorList>
            <person name="Lieman-Hurwitz J."/>
            <person name="Bonfil D."/>
            <person name="Ronen-Tarazi M."/>
            <person name="Kaplan A."/>
        </authorList>
    </citation>
    <scope>NUCLEOTIDE SEQUENCE</scope>
    <source>
        <strain evidence="1">PCC 7942</strain>
    </source>
</reference>